<reference evidence="3" key="1">
    <citation type="submission" date="2025-08" db="UniProtKB">
        <authorList>
            <consortium name="RefSeq"/>
        </authorList>
    </citation>
    <scope>IDENTIFICATION</scope>
    <source>
        <tissue evidence="3">Whole organism</tissue>
    </source>
</reference>
<evidence type="ECO:0000313" key="2">
    <source>
        <dbReference type="Proteomes" id="UP000694843"/>
    </source>
</evidence>
<protein>
    <submittedName>
        <fullName evidence="3">Anti-sigma-I factor RsgI2-like</fullName>
    </submittedName>
</protein>
<keyword evidence="2" id="KW-1185">Reference proteome</keyword>
<dbReference type="OrthoDB" id="10462903at2759"/>
<gene>
    <name evidence="3" type="primary">LOC108678314</name>
</gene>
<accession>A0A8B7P803</accession>
<evidence type="ECO:0000313" key="3">
    <source>
        <dbReference type="RefSeq" id="XP_018022183.2"/>
    </source>
</evidence>
<feature type="region of interest" description="Disordered" evidence="1">
    <location>
        <begin position="1"/>
        <end position="30"/>
    </location>
</feature>
<dbReference type="AlphaFoldDB" id="A0A8B7P803"/>
<proteinExistence type="predicted"/>
<dbReference type="Proteomes" id="UP000694843">
    <property type="component" value="Unplaced"/>
</dbReference>
<feature type="compositionally biased region" description="Low complexity" evidence="1">
    <location>
        <begin position="72"/>
        <end position="85"/>
    </location>
</feature>
<dbReference type="RefSeq" id="XP_018022183.2">
    <property type="nucleotide sequence ID" value="XM_018166694.2"/>
</dbReference>
<dbReference type="KEGG" id="hazt:108678314"/>
<dbReference type="GeneID" id="108678314"/>
<sequence length="247" mass="26419">MRRSHGPYTIGLLSTPAPHNSCNPSLPQPTSFPATFTTTPMEHLDFTLSQISPGLGVENLQPPVSSPPPHKSTVTPAASSPVATPSSYPRYESVFKSRYSATTPLATLSVRPTPTTLPATTFSSSRIYTISNPTSLREPGSSPLSAFTSIGSTLKPPDANLLSTLSTFTASSPVASTTTFIQTTALAGKVPSPERPLNVTLDASQGYDNLRYESDSAQPKSNLEAWQAKQKGDYYECQQSLRIKNLL</sequence>
<name>A0A8B7P803_HYAAZ</name>
<feature type="region of interest" description="Disordered" evidence="1">
    <location>
        <begin position="53"/>
        <end position="85"/>
    </location>
</feature>
<evidence type="ECO:0000256" key="1">
    <source>
        <dbReference type="SAM" id="MobiDB-lite"/>
    </source>
</evidence>
<organism evidence="2 3">
    <name type="scientific">Hyalella azteca</name>
    <name type="common">Amphipod</name>
    <dbReference type="NCBI Taxonomy" id="294128"/>
    <lineage>
        <taxon>Eukaryota</taxon>
        <taxon>Metazoa</taxon>
        <taxon>Ecdysozoa</taxon>
        <taxon>Arthropoda</taxon>
        <taxon>Crustacea</taxon>
        <taxon>Multicrustacea</taxon>
        <taxon>Malacostraca</taxon>
        <taxon>Eumalacostraca</taxon>
        <taxon>Peracarida</taxon>
        <taxon>Amphipoda</taxon>
        <taxon>Senticaudata</taxon>
        <taxon>Talitrida</taxon>
        <taxon>Talitroidea</taxon>
        <taxon>Hyalellidae</taxon>
        <taxon>Hyalella</taxon>
    </lineage>
</organism>